<protein>
    <submittedName>
        <fullName evidence="2">Uncharacterized protein</fullName>
    </submittedName>
</protein>
<organism evidence="2">
    <name type="scientific">Neobodo designis</name>
    <name type="common">Flagellated protozoan</name>
    <name type="synonym">Bodo designis</name>
    <dbReference type="NCBI Taxonomy" id="312471"/>
    <lineage>
        <taxon>Eukaryota</taxon>
        <taxon>Discoba</taxon>
        <taxon>Euglenozoa</taxon>
        <taxon>Kinetoplastea</taxon>
        <taxon>Metakinetoplastina</taxon>
        <taxon>Neobodonida</taxon>
        <taxon>Neobodo</taxon>
    </lineage>
</organism>
<dbReference type="AlphaFoldDB" id="A0A7S1LI93"/>
<proteinExistence type="predicted"/>
<feature type="region of interest" description="Disordered" evidence="1">
    <location>
        <begin position="123"/>
        <end position="159"/>
    </location>
</feature>
<evidence type="ECO:0000256" key="1">
    <source>
        <dbReference type="SAM" id="MobiDB-lite"/>
    </source>
</evidence>
<reference evidence="2" key="1">
    <citation type="submission" date="2021-01" db="EMBL/GenBank/DDBJ databases">
        <authorList>
            <person name="Corre E."/>
            <person name="Pelletier E."/>
            <person name="Niang G."/>
            <person name="Scheremetjew M."/>
            <person name="Finn R."/>
            <person name="Kale V."/>
            <person name="Holt S."/>
            <person name="Cochrane G."/>
            <person name="Meng A."/>
            <person name="Brown T."/>
            <person name="Cohen L."/>
        </authorList>
    </citation>
    <scope>NUCLEOTIDE SEQUENCE</scope>
    <source>
        <strain evidence="2">CCAP 1951/1</strain>
    </source>
</reference>
<gene>
    <name evidence="2" type="ORF">NDES1114_LOCUS9215</name>
</gene>
<feature type="region of interest" description="Disordered" evidence="1">
    <location>
        <begin position="260"/>
        <end position="319"/>
    </location>
</feature>
<accession>A0A7S1LI93</accession>
<dbReference type="EMBL" id="HBGF01014081">
    <property type="protein sequence ID" value="CAD9104936.1"/>
    <property type="molecule type" value="Transcribed_RNA"/>
</dbReference>
<sequence>MSGSASNSAPVDSADQPRSIARALMDVVRADPMWVLNAALLAFVVRLHWGYAHAALVAAELRQAAAAAAAAAASANNSTAPEAAPLVPVQLQFASFIAVLLLAVVLRRALAAIDESTVATDQAVADNTSPVARSPEAAPQPDWETVSEESGSLQRGAANVTRGSAVAAQEARERSVSTHSGAAAADLTAASGVDSAVMANMDDVYAMLAGLNARREAALEGARMSADEFEALRQDVHRELFCGSPVSALATEDALRGSAPASRSVSASAGWEPAPQPPTPNASTVRGEAATAPPSATSFDIGAPRSRSPSGGKAADAGPEPMLDVLRAAVAESMRAHQAHHHQGHAAPDVDVEALYHAYCTDADDTDGAAAR</sequence>
<name>A0A7S1LI93_NEODS</name>
<feature type="compositionally biased region" description="Low complexity" evidence="1">
    <location>
        <begin position="260"/>
        <end position="269"/>
    </location>
</feature>
<evidence type="ECO:0000313" key="2">
    <source>
        <dbReference type="EMBL" id="CAD9104936.1"/>
    </source>
</evidence>